<dbReference type="EMBL" id="CP000496">
    <property type="protein sequence ID" value="ABN64548.1"/>
    <property type="molecule type" value="Genomic_DNA"/>
</dbReference>
<evidence type="ECO:0000313" key="6">
    <source>
        <dbReference type="EMBL" id="ABN64548.1"/>
    </source>
</evidence>
<feature type="non-terminal residue" evidence="6">
    <location>
        <position position="1"/>
    </location>
</feature>
<keyword evidence="7" id="KW-1185">Reference proteome</keyword>
<evidence type="ECO:0000256" key="2">
    <source>
        <dbReference type="ARBA" id="ARBA00016204"/>
    </source>
</evidence>
<dbReference type="KEGG" id="pic:PICST_54569"/>
<dbReference type="OrthoDB" id="10061064at2759"/>
<comment type="similarity">
    <text evidence="1 5">Belongs to the cut8/STS1 family.</text>
</comment>
<comment type="subcellular location">
    <subcellularLocation>
        <location evidence="5">Cytoplasm</location>
    </subcellularLocation>
    <subcellularLocation>
        <location evidence="5">Nucleus</location>
    </subcellularLocation>
</comment>
<organism evidence="6 7">
    <name type="scientific">Scheffersomyces stipitis (strain ATCC 58785 / CBS 6054 / NBRC 10063 / NRRL Y-11545)</name>
    <name type="common">Yeast</name>
    <name type="synonym">Pichia stipitis</name>
    <dbReference type="NCBI Taxonomy" id="322104"/>
    <lineage>
        <taxon>Eukaryota</taxon>
        <taxon>Fungi</taxon>
        <taxon>Dikarya</taxon>
        <taxon>Ascomycota</taxon>
        <taxon>Saccharomycotina</taxon>
        <taxon>Pichiomycetes</taxon>
        <taxon>Debaryomycetaceae</taxon>
        <taxon>Scheffersomyces</taxon>
    </lineage>
</organism>
<dbReference type="GO" id="GO:0031965">
    <property type="term" value="C:nuclear membrane"/>
    <property type="evidence" value="ECO:0007669"/>
    <property type="project" value="TreeGrafter"/>
</dbReference>
<dbReference type="GO" id="GO:0005737">
    <property type="term" value="C:cytoplasm"/>
    <property type="evidence" value="ECO:0007669"/>
    <property type="project" value="UniProtKB-SubCell"/>
</dbReference>
<evidence type="ECO:0000256" key="4">
    <source>
        <dbReference type="ARBA" id="ARBA00023242"/>
    </source>
</evidence>
<dbReference type="Pfam" id="PF08559">
    <property type="entry name" value="Cut8"/>
    <property type="match status" value="1"/>
</dbReference>
<reference evidence="6 7" key="1">
    <citation type="journal article" date="2007" name="Nat. Biotechnol.">
        <title>Genome sequence of the lignocellulose-bioconverting and xylose-fermenting yeast Pichia stipitis.</title>
        <authorList>
            <person name="Jeffries T.W."/>
            <person name="Grigoriev I.V."/>
            <person name="Grimwood J."/>
            <person name="Laplaza J.M."/>
            <person name="Aerts A."/>
            <person name="Salamov A."/>
            <person name="Schmutz J."/>
            <person name="Lindquist E."/>
            <person name="Dehal P."/>
            <person name="Shapiro H."/>
            <person name="Jin Y.S."/>
            <person name="Passoth V."/>
            <person name="Richardson P.M."/>
        </authorList>
    </citation>
    <scope>NUCLEOTIDE SEQUENCE [LARGE SCALE GENOMIC DNA]</scope>
    <source>
        <strain evidence="7">ATCC 58785 / CBS 6054 / NBRC 10063 / NRRL Y-11545</strain>
    </source>
</reference>
<protein>
    <recommendedName>
        <fullName evidence="2 5">Tethering factor for nuclear proteasome STS1</fullName>
    </recommendedName>
</protein>
<evidence type="ECO:0000313" key="7">
    <source>
        <dbReference type="Proteomes" id="UP000002258"/>
    </source>
</evidence>
<dbReference type="InParanoid" id="A3LPS7"/>
<accession>A3LPS7</accession>
<dbReference type="InterPro" id="IPR013868">
    <property type="entry name" value="Cut8/Sts1_fam"/>
</dbReference>
<evidence type="ECO:0000256" key="1">
    <source>
        <dbReference type="ARBA" id="ARBA00006199"/>
    </source>
</evidence>
<name>A3LPS7_PICST</name>
<dbReference type="GeneID" id="4836821"/>
<dbReference type="GO" id="GO:0031144">
    <property type="term" value="P:proteasome localization"/>
    <property type="evidence" value="ECO:0007669"/>
    <property type="project" value="UniProtKB-UniRule"/>
</dbReference>
<dbReference type="eggNOG" id="ENOG502RNK4">
    <property type="taxonomic scope" value="Eukaryota"/>
</dbReference>
<dbReference type="InterPro" id="IPR038422">
    <property type="entry name" value="Cut8/Sts1_sf"/>
</dbReference>
<dbReference type="Proteomes" id="UP000002258">
    <property type="component" value="Chromosome 2"/>
</dbReference>
<evidence type="ECO:0000256" key="5">
    <source>
        <dbReference type="RuleBase" id="RU368013"/>
    </source>
</evidence>
<dbReference type="OMA" id="DYTPHFL"/>
<dbReference type="FunCoup" id="A3LPS7">
    <property type="interactions" value="13"/>
</dbReference>
<proteinExistence type="inferred from homology"/>
<dbReference type="Gene3D" id="1.20.58.1590">
    <property type="entry name" value="Tethering factor for nuclear proteasome Cut8/Sts1"/>
    <property type="match status" value="1"/>
</dbReference>
<keyword evidence="3 5" id="KW-0653">Protein transport</keyword>
<dbReference type="PANTHER" id="PTHR28032:SF1">
    <property type="entry name" value="FI02826P"/>
    <property type="match status" value="1"/>
</dbReference>
<dbReference type="GO" id="GO:0015031">
    <property type="term" value="P:protein transport"/>
    <property type="evidence" value="ECO:0007669"/>
    <property type="project" value="UniProtKB-UniRule"/>
</dbReference>
<sequence>SSKFKKSKTPKILGQTLPISRLIEVLDHKPLQNLLLDLVNMHPEIGNTINKLSPKPTVHNSINLLKEKFDDILSHLPYKCDVESDYSYLRVKPYLTEFLNCLSDFILNFLPPIEVNIVHSLTFLDLITFMIHELPNFTNSEFQYTRMMAYEQIGNTWLISPPEDSATENSIKLVKVVQHLGLVEKLSKHNELGHGKFKLALDLIKSEIDQVEMFNHALSGAQNGANSGGVLGDLITVDYSNFSITARTSH</sequence>
<dbReference type="RefSeq" id="XP_001382577.1">
    <property type="nucleotide sequence ID" value="XM_001382540.1"/>
</dbReference>
<dbReference type="AlphaFoldDB" id="A3LPS7"/>
<evidence type="ECO:0000256" key="3">
    <source>
        <dbReference type="ARBA" id="ARBA00022927"/>
    </source>
</evidence>
<keyword evidence="5" id="KW-0963">Cytoplasm</keyword>
<dbReference type="PANTHER" id="PTHR28032">
    <property type="entry name" value="FI02826P"/>
    <property type="match status" value="1"/>
</dbReference>
<dbReference type="GO" id="GO:0071630">
    <property type="term" value="P:nuclear protein quality control by the ubiquitin-proteasome system"/>
    <property type="evidence" value="ECO:0007669"/>
    <property type="project" value="UniProtKB-UniRule"/>
</dbReference>
<dbReference type="HOGENOM" id="CLU_054606_2_0_1"/>
<comment type="subunit">
    <text evidence="5">Binds the proteasome.</text>
</comment>
<keyword evidence="4 5" id="KW-0539">Nucleus</keyword>
<comment type="function">
    <text evidence="5">Involved in ubiquitin-mediated protein degradation. Regulatory factor in the ubiquitin/proteasome pathway that controls the turnover of proteasome substrates. Targets proteasomes to the nucleus and facilitates the degradation of nuclear proteins.</text>
</comment>
<gene>
    <name evidence="6" type="ORF">PICST_54569</name>
</gene>
<dbReference type="STRING" id="322104.A3LPS7"/>
<dbReference type="GO" id="GO:0070628">
    <property type="term" value="F:proteasome binding"/>
    <property type="evidence" value="ECO:0007669"/>
    <property type="project" value="TreeGrafter"/>
</dbReference>
<keyword evidence="5" id="KW-0813">Transport</keyword>